<dbReference type="AlphaFoldDB" id="A0A061B2U5"/>
<feature type="region of interest" description="Disordered" evidence="1">
    <location>
        <begin position="119"/>
        <end position="219"/>
    </location>
</feature>
<dbReference type="GO" id="GO:0003676">
    <property type="term" value="F:nucleic acid binding"/>
    <property type="evidence" value="ECO:0007669"/>
    <property type="project" value="InterPro"/>
</dbReference>
<feature type="compositionally biased region" description="Low complexity" evidence="1">
    <location>
        <begin position="139"/>
        <end position="152"/>
    </location>
</feature>
<gene>
    <name evidence="2" type="ORF">RHTO0S_06e00826g</name>
</gene>
<feature type="compositionally biased region" description="Low complexity" evidence="1">
    <location>
        <begin position="202"/>
        <end position="219"/>
    </location>
</feature>
<protein>
    <submittedName>
        <fullName evidence="2">RHTO0S06e00826g1_1</fullName>
    </submittedName>
</protein>
<dbReference type="InterPro" id="IPR012677">
    <property type="entry name" value="Nucleotide-bd_a/b_plait_sf"/>
</dbReference>
<sequence>MRRRGLLDSTSEAAAKGIDLDHSSLHYSALASAVIKPHSELREAILLILLRFVRKVNHTAAFWLAGSGSIEWAAKLLNAWDSQQDLPPLTRLLQILIDIAPLEAEAWIVEHLPPHPAPDSLTGYGPLPRLDIDPPPDAPRASSTSDSSVSVSPDPPSSKHDADRFESPATSLSDACAPSSSPSASLQSSPQASYVTTRAPEQLAARQPTPAAPRQQVQMPHQPVPVELELGNLPLDAIDEEVLRLFQHFRLNPSLVSVRNFSRSKTATLRVASEEEFQAASAALQDAQLRGHKLLVARLSHRPTPRDPVVILRNLPPSSRPQTLHDLVVQAKCGGYHSCIRQQGQTSCTGVFGVPSEEAARLTVSRLNGLLVSGRKIRAEWRRAS</sequence>
<dbReference type="OrthoDB" id="1879688at2759"/>
<proteinExistence type="predicted"/>
<dbReference type="EMBL" id="LK052941">
    <property type="protein sequence ID" value="CDR41334.1"/>
    <property type="molecule type" value="Genomic_DNA"/>
</dbReference>
<dbReference type="SUPFAM" id="SSF54928">
    <property type="entry name" value="RNA-binding domain, RBD"/>
    <property type="match status" value="1"/>
</dbReference>
<evidence type="ECO:0000256" key="1">
    <source>
        <dbReference type="SAM" id="MobiDB-lite"/>
    </source>
</evidence>
<name>A0A061B2U5_RHOTO</name>
<evidence type="ECO:0000313" key="2">
    <source>
        <dbReference type="EMBL" id="CDR41334.1"/>
    </source>
</evidence>
<feature type="compositionally biased region" description="Basic and acidic residues" evidence="1">
    <location>
        <begin position="157"/>
        <end position="166"/>
    </location>
</feature>
<feature type="compositionally biased region" description="Low complexity" evidence="1">
    <location>
        <begin position="171"/>
        <end position="193"/>
    </location>
</feature>
<dbReference type="Gene3D" id="3.30.70.330">
    <property type="match status" value="2"/>
</dbReference>
<dbReference type="CDD" id="cd00590">
    <property type="entry name" value="RRM_SF"/>
    <property type="match status" value="1"/>
</dbReference>
<reference evidence="2" key="1">
    <citation type="journal article" date="2014" name="Genome Announc.">
        <title>Draft genome sequence of Rhodosporidium toruloides CECT1137, an oleaginous yeast of biotechnological interest.</title>
        <authorList>
            <person name="Morin N."/>
            <person name="Calcas X."/>
            <person name="Devillers H."/>
            <person name="Durrens P."/>
            <person name="Sherman D.J."/>
            <person name="Nicaud J.-M."/>
            <person name="Neuveglise C."/>
        </authorList>
    </citation>
    <scope>NUCLEOTIDE SEQUENCE</scope>
    <source>
        <strain evidence="2">CECT1137</strain>
    </source>
</reference>
<dbReference type="InterPro" id="IPR035979">
    <property type="entry name" value="RBD_domain_sf"/>
</dbReference>
<organism evidence="2">
    <name type="scientific">Rhodotorula toruloides</name>
    <name type="common">Yeast</name>
    <name type="synonym">Rhodosporidium toruloides</name>
    <dbReference type="NCBI Taxonomy" id="5286"/>
    <lineage>
        <taxon>Eukaryota</taxon>
        <taxon>Fungi</taxon>
        <taxon>Dikarya</taxon>
        <taxon>Basidiomycota</taxon>
        <taxon>Pucciniomycotina</taxon>
        <taxon>Microbotryomycetes</taxon>
        <taxon>Sporidiobolales</taxon>
        <taxon>Sporidiobolaceae</taxon>
        <taxon>Rhodotorula</taxon>
    </lineage>
</organism>
<accession>A0A061B2U5</accession>